<feature type="transmembrane region" description="Helical" evidence="1">
    <location>
        <begin position="373"/>
        <end position="391"/>
    </location>
</feature>
<feature type="transmembrane region" description="Helical" evidence="1">
    <location>
        <begin position="244"/>
        <end position="265"/>
    </location>
</feature>
<feature type="transmembrane region" description="Helical" evidence="1">
    <location>
        <begin position="48"/>
        <end position="69"/>
    </location>
</feature>
<keyword evidence="1" id="KW-0472">Membrane</keyword>
<dbReference type="Proteomes" id="UP000627446">
    <property type="component" value="Unassembled WGS sequence"/>
</dbReference>
<evidence type="ECO:0000313" key="2">
    <source>
        <dbReference type="EMBL" id="MBC3882469.1"/>
    </source>
</evidence>
<dbReference type="AlphaFoldDB" id="A0A923HN68"/>
<gene>
    <name evidence="2" type="ORF">H8K36_13840</name>
</gene>
<feature type="transmembrane region" description="Helical" evidence="1">
    <location>
        <begin position="343"/>
        <end position="366"/>
    </location>
</feature>
<organism evidence="2 3">
    <name type="scientific">Undibacterium nitidum</name>
    <dbReference type="NCBI Taxonomy" id="2762298"/>
    <lineage>
        <taxon>Bacteria</taxon>
        <taxon>Pseudomonadati</taxon>
        <taxon>Pseudomonadota</taxon>
        <taxon>Betaproteobacteria</taxon>
        <taxon>Burkholderiales</taxon>
        <taxon>Oxalobacteraceae</taxon>
        <taxon>Undibacterium</taxon>
    </lineage>
</organism>
<keyword evidence="1" id="KW-0812">Transmembrane</keyword>
<feature type="transmembrane region" description="Helical" evidence="1">
    <location>
        <begin position="122"/>
        <end position="144"/>
    </location>
</feature>
<feature type="transmembrane region" description="Helical" evidence="1">
    <location>
        <begin position="309"/>
        <end position="331"/>
    </location>
</feature>
<feature type="transmembrane region" description="Helical" evidence="1">
    <location>
        <begin position="90"/>
        <end position="110"/>
    </location>
</feature>
<name>A0A923HN68_9BURK</name>
<comment type="caution">
    <text evidence="2">The sequence shown here is derived from an EMBL/GenBank/DDBJ whole genome shotgun (WGS) entry which is preliminary data.</text>
</comment>
<sequence>MISIIMRTASSHWHFSWLSLRQRVVAGFLLCLLVPLFAALCVKNDPGLNTHGLTALGLLLFAISFMIINRETQLNSFSRSNVIPQALHQFLYLSLVKRLNFVSAVSLLPMLAMADSNNWHDFASVIGLWSLSLCAGMSTARIIHRRFRVQYGLLIALWMALMLGQIGILYFQLPVSVSIVCCFAWPISLWHSLNNGKPSNSKEAVPTTEETNTYLNEIKGQLKRVSRFSESKLDGKHSYSFDSLLRPIAVFTLFVIAYVNIGSPFATNIHLHRSLLLVSAALIMSKYLVVRDLHWRYLLRPHGLGSSKFASSLLVVNLAFFGTPFVLAFLLSFGGGQGSLEVILQAILIALAEITSLLIIAITIAAKENSHRSVYYGLISVAFIFFLAHGIDYFSGRTGTVFQLFVADWRYAATLLMFSAFALRRANLIWSRQRLLNFLNR</sequence>
<keyword evidence="3" id="KW-1185">Reference proteome</keyword>
<reference evidence="2" key="1">
    <citation type="submission" date="2020-08" db="EMBL/GenBank/DDBJ databases">
        <title>Novel species isolated from subtropical streams in China.</title>
        <authorList>
            <person name="Lu H."/>
        </authorList>
    </citation>
    <scope>NUCLEOTIDE SEQUENCE</scope>
    <source>
        <strain evidence="2">LX22W</strain>
    </source>
</reference>
<accession>A0A923HN68</accession>
<feature type="transmembrane region" description="Helical" evidence="1">
    <location>
        <begin position="151"/>
        <end position="171"/>
    </location>
</feature>
<keyword evidence="1" id="KW-1133">Transmembrane helix</keyword>
<dbReference type="EMBL" id="JACOFZ010000005">
    <property type="protein sequence ID" value="MBC3882469.1"/>
    <property type="molecule type" value="Genomic_DNA"/>
</dbReference>
<feature type="transmembrane region" description="Helical" evidence="1">
    <location>
        <begin position="411"/>
        <end position="430"/>
    </location>
</feature>
<proteinExistence type="predicted"/>
<dbReference type="RefSeq" id="WP_186917079.1">
    <property type="nucleotide sequence ID" value="NZ_JACOFZ010000005.1"/>
</dbReference>
<protein>
    <submittedName>
        <fullName evidence="2">Uncharacterized protein</fullName>
    </submittedName>
</protein>
<evidence type="ECO:0000256" key="1">
    <source>
        <dbReference type="SAM" id="Phobius"/>
    </source>
</evidence>
<evidence type="ECO:0000313" key="3">
    <source>
        <dbReference type="Proteomes" id="UP000627446"/>
    </source>
</evidence>